<dbReference type="PROSITE" id="PS00675">
    <property type="entry name" value="SIGMA54_INTERACT_1"/>
    <property type="match status" value="1"/>
</dbReference>
<accession>A0A9X2U0N4</accession>
<dbReference type="RefSeq" id="WP_259079429.1">
    <property type="nucleotide sequence ID" value="NZ_JANTZF010000002.1"/>
</dbReference>
<dbReference type="Gene3D" id="3.40.50.300">
    <property type="entry name" value="P-loop containing nucleotide triphosphate hydrolases"/>
    <property type="match status" value="1"/>
</dbReference>
<dbReference type="InterPro" id="IPR058031">
    <property type="entry name" value="AAA_lid_NorR"/>
</dbReference>
<evidence type="ECO:0000313" key="7">
    <source>
        <dbReference type="Proteomes" id="UP001155027"/>
    </source>
</evidence>
<keyword evidence="6" id="KW-0238">DNA-binding</keyword>
<dbReference type="GO" id="GO:0043565">
    <property type="term" value="F:sequence-specific DNA binding"/>
    <property type="evidence" value="ECO:0007669"/>
    <property type="project" value="InterPro"/>
</dbReference>
<dbReference type="GO" id="GO:0006355">
    <property type="term" value="P:regulation of DNA-templated transcription"/>
    <property type="evidence" value="ECO:0007669"/>
    <property type="project" value="InterPro"/>
</dbReference>
<dbReference type="Gene3D" id="1.10.10.60">
    <property type="entry name" value="Homeodomain-like"/>
    <property type="match status" value="1"/>
</dbReference>
<protein>
    <submittedName>
        <fullName evidence="6">DNA-binding NtrC family response regulator</fullName>
    </submittedName>
</protein>
<dbReference type="Pfam" id="PF00158">
    <property type="entry name" value="Sigma54_activat"/>
    <property type="match status" value="1"/>
</dbReference>
<dbReference type="InterPro" id="IPR027417">
    <property type="entry name" value="P-loop_NTPase"/>
</dbReference>
<keyword evidence="3" id="KW-0805">Transcription regulation</keyword>
<evidence type="ECO:0000256" key="3">
    <source>
        <dbReference type="ARBA" id="ARBA00023015"/>
    </source>
</evidence>
<dbReference type="InterPro" id="IPR025662">
    <property type="entry name" value="Sigma_54_int_dom_ATP-bd_1"/>
</dbReference>
<dbReference type="PROSITE" id="PS00688">
    <property type="entry name" value="SIGMA54_INTERACT_3"/>
    <property type="match status" value="1"/>
</dbReference>
<evidence type="ECO:0000313" key="6">
    <source>
        <dbReference type="EMBL" id="MCS3676684.1"/>
    </source>
</evidence>
<dbReference type="Proteomes" id="UP001155027">
    <property type="component" value="Unassembled WGS sequence"/>
</dbReference>
<keyword evidence="2" id="KW-0067">ATP-binding</keyword>
<dbReference type="InterPro" id="IPR009057">
    <property type="entry name" value="Homeodomain-like_sf"/>
</dbReference>
<dbReference type="PROSITE" id="PS50045">
    <property type="entry name" value="SIGMA54_INTERACT_4"/>
    <property type="match status" value="1"/>
</dbReference>
<dbReference type="InterPro" id="IPR025944">
    <property type="entry name" value="Sigma_54_int_dom_CS"/>
</dbReference>
<dbReference type="GO" id="GO:0005524">
    <property type="term" value="F:ATP binding"/>
    <property type="evidence" value="ECO:0007669"/>
    <property type="project" value="UniProtKB-KW"/>
</dbReference>
<comment type="caution">
    <text evidence="6">The sequence shown here is derived from an EMBL/GenBank/DDBJ whole genome shotgun (WGS) entry which is preliminary data.</text>
</comment>
<dbReference type="Pfam" id="PF25601">
    <property type="entry name" value="AAA_lid_14"/>
    <property type="match status" value="1"/>
</dbReference>
<evidence type="ECO:0000256" key="5">
    <source>
        <dbReference type="SAM" id="MobiDB-lite"/>
    </source>
</evidence>
<dbReference type="Gene3D" id="1.10.8.60">
    <property type="match status" value="1"/>
</dbReference>
<organism evidence="6 7">
    <name type="scientific">Salinibacter ruber</name>
    <dbReference type="NCBI Taxonomy" id="146919"/>
    <lineage>
        <taxon>Bacteria</taxon>
        <taxon>Pseudomonadati</taxon>
        <taxon>Rhodothermota</taxon>
        <taxon>Rhodothermia</taxon>
        <taxon>Rhodothermales</taxon>
        <taxon>Salinibacteraceae</taxon>
        <taxon>Salinibacter</taxon>
    </lineage>
</organism>
<dbReference type="CDD" id="cd00009">
    <property type="entry name" value="AAA"/>
    <property type="match status" value="1"/>
</dbReference>
<proteinExistence type="predicted"/>
<reference evidence="6" key="1">
    <citation type="submission" date="2022-08" db="EMBL/GenBank/DDBJ databases">
        <title>Genomic Encyclopedia of Type Strains, Phase V (KMG-V): Genome sequencing to study the core and pangenomes of soil and plant-associated prokaryotes.</title>
        <authorList>
            <person name="Whitman W."/>
        </authorList>
    </citation>
    <scope>NUCLEOTIDE SEQUENCE</scope>
    <source>
        <strain evidence="6">0</strain>
    </source>
</reference>
<feature type="region of interest" description="Disordered" evidence="5">
    <location>
        <begin position="171"/>
        <end position="197"/>
    </location>
</feature>
<dbReference type="SUPFAM" id="SSF46689">
    <property type="entry name" value="Homeodomain-like"/>
    <property type="match status" value="1"/>
</dbReference>
<keyword evidence="1" id="KW-0547">Nucleotide-binding</keyword>
<keyword evidence="4" id="KW-0804">Transcription</keyword>
<dbReference type="PANTHER" id="PTHR32071">
    <property type="entry name" value="TRANSCRIPTIONAL REGULATORY PROTEIN"/>
    <property type="match status" value="1"/>
</dbReference>
<name>A0A9X2U0N4_9BACT</name>
<dbReference type="InterPro" id="IPR002197">
    <property type="entry name" value="HTH_Fis"/>
</dbReference>
<gene>
    <name evidence="6" type="ORF">GGP71_000591</name>
</gene>
<dbReference type="SUPFAM" id="SSF52540">
    <property type="entry name" value="P-loop containing nucleoside triphosphate hydrolases"/>
    <property type="match status" value="1"/>
</dbReference>
<evidence type="ECO:0000256" key="1">
    <source>
        <dbReference type="ARBA" id="ARBA00022741"/>
    </source>
</evidence>
<dbReference type="PRINTS" id="PR01590">
    <property type="entry name" value="HTHFIS"/>
</dbReference>
<sequence length="531" mass="57108">MNHARTIAMATTLLADGRVEDVAAMVEPLLDPVTAPAASTGQILLRGLLARVEVTHRDRSGRALELLPTAEAVSDSCTCVRADVALWRGWAHVRRSESVNEATRGLHLLKEGRELFASICDPVGRCWALLGQATAYSALDEHGLRHRVLDDASGLLDRLQDAQAEQWLQQLRRRAPSASSGHDEPPSGPPADPTTTVDGFVAESREMQAVAATIRKIQPSRSPVLITGESGAGKRLVARTIHATSPRADGPLEHVSCAPTQAGASLEAQLFGAQTDDSSHTGAVQAADGGTLVLEDVDALPPPLQSSLLDLLNGAAPPATEAADDASLDVRVLATTTADLDARVEEGRFRPALRNRLRVISLHVPPLRERRPDIPLLARHFLNRMRPEGSALVSITQPAMEALLRYNWPGNVRQLRNEIERALVHVQSEPAPTITLDMLLDAIVENARERTSPDTSPDASDAILEPDQTLNDVLSRTEKSVIERVLQACDGQVTASADVLGLTRQGLYKKMKRLGIDASAFQPTSEPTPAS</sequence>
<evidence type="ECO:0000256" key="2">
    <source>
        <dbReference type="ARBA" id="ARBA00022840"/>
    </source>
</evidence>
<dbReference type="Pfam" id="PF02954">
    <property type="entry name" value="HTH_8"/>
    <property type="match status" value="1"/>
</dbReference>
<evidence type="ECO:0000256" key="4">
    <source>
        <dbReference type="ARBA" id="ARBA00023163"/>
    </source>
</evidence>
<dbReference type="EMBL" id="JANUAU010000002">
    <property type="protein sequence ID" value="MCS3676684.1"/>
    <property type="molecule type" value="Genomic_DNA"/>
</dbReference>
<dbReference type="InterPro" id="IPR002078">
    <property type="entry name" value="Sigma_54_int"/>
</dbReference>
<dbReference type="AlphaFoldDB" id="A0A9X2U0N4"/>